<feature type="region of interest" description="Disordered" evidence="1">
    <location>
        <begin position="259"/>
        <end position="403"/>
    </location>
</feature>
<comment type="caution">
    <text evidence="3">The sequence shown here is derived from an EMBL/GenBank/DDBJ whole genome shotgun (WGS) entry which is preliminary data.</text>
</comment>
<feature type="compositionally biased region" description="Low complexity" evidence="1">
    <location>
        <begin position="174"/>
        <end position="191"/>
    </location>
</feature>
<evidence type="ECO:0000313" key="3">
    <source>
        <dbReference type="EMBL" id="KAF0727671.1"/>
    </source>
</evidence>
<accession>A0A6G0WK94</accession>
<organism evidence="3 4">
    <name type="scientific">Aphanomyces euteiches</name>
    <dbReference type="NCBI Taxonomy" id="100861"/>
    <lineage>
        <taxon>Eukaryota</taxon>
        <taxon>Sar</taxon>
        <taxon>Stramenopiles</taxon>
        <taxon>Oomycota</taxon>
        <taxon>Saprolegniomycetes</taxon>
        <taxon>Saprolegniales</taxon>
        <taxon>Verrucalvaceae</taxon>
        <taxon>Aphanomyces</taxon>
    </lineage>
</organism>
<dbReference type="Gene3D" id="3.40.50.10190">
    <property type="entry name" value="BRCT domain"/>
    <property type="match status" value="3"/>
</dbReference>
<dbReference type="VEuPathDB" id="FungiDB:AeMF1_009148"/>
<feature type="region of interest" description="Disordered" evidence="1">
    <location>
        <begin position="117"/>
        <end position="147"/>
    </location>
</feature>
<dbReference type="SUPFAM" id="SSF52113">
    <property type="entry name" value="BRCT domain"/>
    <property type="match status" value="3"/>
</dbReference>
<dbReference type="Pfam" id="PF16589">
    <property type="entry name" value="BRCT_2"/>
    <property type="match status" value="1"/>
</dbReference>
<feature type="domain" description="BRCT" evidence="2">
    <location>
        <begin position="30"/>
        <end position="98"/>
    </location>
</feature>
<dbReference type="InterPro" id="IPR001357">
    <property type="entry name" value="BRCT_dom"/>
</dbReference>
<dbReference type="InterPro" id="IPR022047">
    <property type="entry name" value="Microcephalin-like"/>
</dbReference>
<evidence type="ECO:0000256" key="1">
    <source>
        <dbReference type="SAM" id="MobiDB-lite"/>
    </source>
</evidence>
<dbReference type="CDD" id="cd17716">
    <property type="entry name" value="BRCT_microcephalin_rpt1"/>
    <property type="match status" value="1"/>
</dbReference>
<dbReference type="PROSITE" id="PS50172">
    <property type="entry name" value="BRCT"/>
    <property type="match status" value="3"/>
</dbReference>
<keyword evidence="4" id="KW-1185">Reference proteome</keyword>
<proteinExistence type="predicted"/>
<dbReference type="PANTHER" id="PTHR14625">
    <property type="entry name" value="MICROCEPHALIN"/>
    <property type="match status" value="1"/>
</dbReference>
<feature type="compositionally biased region" description="Basic and acidic residues" evidence="1">
    <location>
        <begin position="362"/>
        <end position="371"/>
    </location>
</feature>
<dbReference type="AlphaFoldDB" id="A0A6G0WK94"/>
<dbReference type="InterPro" id="IPR036420">
    <property type="entry name" value="BRCT_dom_sf"/>
</dbReference>
<evidence type="ECO:0000259" key="2">
    <source>
        <dbReference type="PROSITE" id="PS50172"/>
    </source>
</evidence>
<dbReference type="CDD" id="cd17751">
    <property type="entry name" value="BRCT_microcephalin_rpt3"/>
    <property type="match status" value="1"/>
</dbReference>
<feature type="compositionally biased region" description="Polar residues" evidence="1">
    <location>
        <begin position="323"/>
        <end position="345"/>
    </location>
</feature>
<gene>
    <name evidence="3" type="ORF">Ae201684_014298</name>
</gene>
<dbReference type="PANTHER" id="PTHR14625:SF3">
    <property type="entry name" value="MICROCEPHALIN"/>
    <property type="match status" value="1"/>
</dbReference>
<sequence length="611" mass="66633">MRRGSGVLHGVKCIVDVHMSAGDVDVDCSEAVRKKLEGLGAKVVKKISKDTTHVVWLNGNRNVREDTLKRGEVKLVGPLWVEACAQTATLVPETKFFPVDSAKEGTPLLSVAAERKKRRRSSLMEPRREDVFDEMSTPSKKIRRKTLDAIPRLNLTLTPQEHVKTRRLSLPRRSQSFDASSQSSQVPLPSVDEIEDKRETPSSRRKSTEPAIVSPHGSAEKVVPAKTKKCAACTFDNTRKSKNCKICGTSLLNTRLSVESLSKQSISTPSKKSPSTKLSNTPNMKTPSPGKTPPIGRPKRESATKVVVKPSPTIPTIKVASKAQPTPSKKPQAQAVSNKAQQSRKTPVKVEESTKKQSTKRKPTEAADIRRVKSKHEHKPIIKPASKTKPTQSSKPVKVNKSAGTATTIKPIKSTTAATPSKTKKAASRRVISISGANLDTRLILESTIRELDTSGLGDSQSQIVDDLGAPVTHVVVSDASKRTLKILFGLAQGAWIVSDAWFFSSLEAKKWLDEKDFLLEQYPKRSKLKLLDGKSVYIGSGVEPPRSTLKMLITAAGGQICTQLSQANICIGKDAALARRAKLANLSMVSPKWLFDSLVAGVLEPTEREE</sequence>
<dbReference type="SMART" id="SM00292">
    <property type="entry name" value="BRCT"/>
    <property type="match status" value="3"/>
</dbReference>
<protein>
    <recommendedName>
        <fullName evidence="2">BRCT domain-containing protein</fullName>
    </recommendedName>
</protein>
<dbReference type="EMBL" id="VJMJ01000191">
    <property type="protein sequence ID" value="KAF0727671.1"/>
    <property type="molecule type" value="Genomic_DNA"/>
</dbReference>
<reference evidence="3 4" key="1">
    <citation type="submission" date="2019-07" db="EMBL/GenBank/DDBJ databases">
        <title>Genomics analysis of Aphanomyces spp. identifies a new class of oomycete effector associated with host adaptation.</title>
        <authorList>
            <person name="Gaulin E."/>
        </authorList>
    </citation>
    <scope>NUCLEOTIDE SEQUENCE [LARGE SCALE GENOMIC DNA]</scope>
    <source>
        <strain evidence="3 4">ATCC 201684</strain>
    </source>
</reference>
<dbReference type="Pfam" id="PF00533">
    <property type="entry name" value="BRCT"/>
    <property type="match status" value="1"/>
</dbReference>
<feature type="compositionally biased region" description="Basic and acidic residues" evidence="1">
    <location>
        <begin position="195"/>
        <end position="208"/>
    </location>
</feature>
<name>A0A6G0WK94_9STRA</name>
<evidence type="ECO:0000313" key="4">
    <source>
        <dbReference type="Proteomes" id="UP000481153"/>
    </source>
</evidence>
<feature type="domain" description="BRCT" evidence="2">
    <location>
        <begin position="462"/>
        <end position="520"/>
    </location>
</feature>
<feature type="region of interest" description="Disordered" evidence="1">
    <location>
        <begin position="163"/>
        <end position="225"/>
    </location>
</feature>
<feature type="domain" description="BRCT" evidence="2">
    <location>
        <begin position="527"/>
        <end position="611"/>
    </location>
</feature>
<feature type="compositionally biased region" description="Low complexity" evidence="1">
    <location>
        <begin position="262"/>
        <end position="282"/>
    </location>
</feature>
<dbReference type="GO" id="GO:0000278">
    <property type="term" value="P:mitotic cell cycle"/>
    <property type="evidence" value="ECO:0007669"/>
    <property type="project" value="TreeGrafter"/>
</dbReference>
<dbReference type="Proteomes" id="UP000481153">
    <property type="component" value="Unassembled WGS sequence"/>
</dbReference>